<dbReference type="AlphaFoldDB" id="A8RWJ2"/>
<accession>A8RWJ2</accession>
<gene>
    <name evidence="1" type="ORF">CLOBOL_04600</name>
</gene>
<organism evidence="1 2">
    <name type="scientific">Enterocloster bolteae (strain ATCC BAA-613 / DSM 15670 / CCUG 46953 / JCM 12243 / WAL 16351)</name>
    <name type="common">Clostridium bolteae</name>
    <dbReference type="NCBI Taxonomy" id="411902"/>
    <lineage>
        <taxon>Bacteria</taxon>
        <taxon>Bacillati</taxon>
        <taxon>Bacillota</taxon>
        <taxon>Clostridia</taxon>
        <taxon>Lachnospirales</taxon>
        <taxon>Lachnospiraceae</taxon>
        <taxon>Enterocloster</taxon>
    </lineage>
</organism>
<protein>
    <submittedName>
        <fullName evidence="1">Uncharacterized protein</fullName>
    </submittedName>
</protein>
<dbReference type="HOGENOM" id="CLU_3326498_0_0_9"/>
<dbReference type="Proteomes" id="UP000005396">
    <property type="component" value="Unassembled WGS sequence"/>
</dbReference>
<name>A8RWJ2_ENTBW</name>
<dbReference type="PaxDb" id="411902-CLOBOL_04600"/>
<evidence type="ECO:0000313" key="1">
    <source>
        <dbReference type="EMBL" id="EDP14908.1"/>
    </source>
</evidence>
<dbReference type="EMBL" id="ABCC02000037">
    <property type="protein sequence ID" value="EDP14908.1"/>
    <property type="molecule type" value="Genomic_DNA"/>
</dbReference>
<reference evidence="1 2" key="1">
    <citation type="submission" date="2007-08" db="EMBL/GenBank/DDBJ databases">
        <authorList>
            <person name="Fulton L."/>
            <person name="Clifton S."/>
            <person name="Fulton B."/>
            <person name="Xu J."/>
            <person name="Minx P."/>
            <person name="Pepin K.H."/>
            <person name="Johnson M."/>
            <person name="Thiruvilangam P."/>
            <person name="Bhonagiri V."/>
            <person name="Nash W.E."/>
            <person name="Mardis E.R."/>
            <person name="Wilson R.K."/>
        </authorList>
    </citation>
    <scope>NUCLEOTIDE SEQUENCE [LARGE SCALE GENOMIC DNA]</scope>
    <source>
        <strain evidence="2">ATCC BAA-613 / DSM 15670 / CCUG 46953 / JCM 12243 / WAL 16351</strain>
    </source>
</reference>
<evidence type="ECO:0000313" key="2">
    <source>
        <dbReference type="Proteomes" id="UP000005396"/>
    </source>
</evidence>
<sequence>MTLNTVTGDGMVKEIHIKAGPENHWMNYIKPSRLMVLF</sequence>
<comment type="caution">
    <text evidence="1">The sequence shown here is derived from an EMBL/GenBank/DDBJ whole genome shotgun (WGS) entry which is preliminary data.</text>
</comment>
<proteinExistence type="predicted"/>
<reference evidence="1 2" key="2">
    <citation type="submission" date="2007-09" db="EMBL/GenBank/DDBJ databases">
        <title>Draft genome sequence of Clostridium bolteae (ATCC BAA-613).</title>
        <authorList>
            <person name="Sudarsanam P."/>
            <person name="Ley R."/>
            <person name="Guruge J."/>
            <person name="Turnbaugh P.J."/>
            <person name="Mahowald M."/>
            <person name="Liep D."/>
            <person name="Gordon J."/>
        </authorList>
    </citation>
    <scope>NUCLEOTIDE SEQUENCE [LARGE SCALE GENOMIC DNA]</scope>
    <source>
        <strain evidence="2">ATCC BAA-613 / DSM 15670 / CCUG 46953 / JCM 12243 / WAL 16351</strain>
    </source>
</reference>